<dbReference type="EMBL" id="CADEPI010000029">
    <property type="protein sequence ID" value="CAB3367264.1"/>
    <property type="molecule type" value="Genomic_DNA"/>
</dbReference>
<protein>
    <recommendedName>
        <fullName evidence="11">DH domain-containing protein</fullName>
    </recommendedName>
</protein>
<accession>A0A8S1CPL9</accession>
<evidence type="ECO:0000256" key="2">
    <source>
        <dbReference type="ARBA" id="ARBA00022692"/>
    </source>
</evidence>
<gene>
    <name evidence="9" type="ORF">CLODIP_2_CD04313</name>
</gene>
<keyword evidence="10" id="KW-1185">Reference proteome</keyword>
<dbReference type="InterPro" id="IPR021134">
    <property type="entry name" value="Bestrophin-like"/>
</dbReference>
<evidence type="ECO:0000259" key="7">
    <source>
        <dbReference type="PROSITE" id="PS50003"/>
    </source>
</evidence>
<organism evidence="9 10">
    <name type="scientific">Cloeon dipterum</name>
    <dbReference type="NCBI Taxonomy" id="197152"/>
    <lineage>
        <taxon>Eukaryota</taxon>
        <taxon>Metazoa</taxon>
        <taxon>Ecdysozoa</taxon>
        <taxon>Arthropoda</taxon>
        <taxon>Hexapoda</taxon>
        <taxon>Insecta</taxon>
        <taxon>Pterygota</taxon>
        <taxon>Palaeoptera</taxon>
        <taxon>Ephemeroptera</taxon>
        <taxon>Pisciforma</taxon>
        <taxon>Baetidae</taxon>
        <taxon>Cloeon</taxon>
    </lineage>
</organism>
<dbReference type="Gene3D" id="1.20.900.10">
    <property type="entry name" value="Dbl homology (DH) domain"/>
    <property type="match status" value="1"/>
</dbReference>
<comment type="subcellular location">
    <subcellularLocation>
        <location evidence="1">Membrane</location>
    </subcellularLocation>
</comment>
<dbReference type="InterPro" id="IPR000219">
    <property type="entry name" value="DH_dom"/>
</dbReference>
<evidence type="ECO:0000256" key="3">
    <source>
        <dbReference type="ARBA" id="ARBA00022989"/>
    </source>
</evidence>
<dbReference type="CDD" id="cd00160">
    <property type="entry name" value="RhoGEF"/>
    <property type="match status" value="1"/>
</dbReference>
<keyword evidence="2" id="KW-0812">Transmembrane</keyword>
<sequence length="1241" mass="141139">MSFTLKRKRRIKTTPDRESNPNMDKDENDNADIEDGKETSEDTVQGLFRKRKRRNSNVVSETSSVALHAKEPEPENKKSKRLSLAALFTTPIKPVLKIGASLQGSSGKSDLDEPVIPQRKSLLRRSCSILRTSMGPPPLPSAPIKATTPQRQRLTRSWSQSVACLSSSLTTTEVKRQEAIYELYMGEHGMVQDLELIKTTYRSSLLQLNILTEDEIECIFGDLDALLQLHSSLRDKLQAVRETSGVIKTVGHVLLQWVPGLECYMSYCSRHIRAKAVLDEQKDKNKRFQDFLRRCLESPFSRKLDLWNFLDIPRNRVVKYPILIGEILRHTPATHPDSQILPQVLPMLNSLLQKANKTMGEAECKHTLSRLVWSPELKNPEVSIEALQSATEVYCEGDLRDHRSSKMHCLLFDVGFLVTRANKQSDKLTVLWPLIPATELEVDEMEPLRSSRNTNRCFKVSSADSSANVSHVFSALDEHSKKRWMDSIKHVMQTTLLSQNTATQRPLAAPLAEPAKRRSIQTHRRSISDQALMPSSPLKSPHLPPLAEDPPEWPPADKCDPPSANMTVSYSCEVANGSRFGCFWRILLKWKGSVYKLIYRELFFYLSIYYTINLVYRHVLNPEQKETFKRVRKYVGEQTESIPMSFVLGFYVTLIVKRWWEQYRLLPWPDSMALFVSAAIPGHEERGRLMRRNIVRYSMLSYVITLQHVSLRVKRRFPTWQHMVDAGLMMESEKKIFDLMDEKTTMAKYWMPLVWATNIINRARKENMIQSDHVVQTMLQELSDIRRRLGSLIGYDTVCVPLVYTQVVTLSLYTYFISALLGRQCIETDVVDLYFPVFLMFQFCFYIGWLKVAEVLINPFGEDDDDIELNWLIDRHIKAGYMIVDEMHEEHPELLKDQYWEEVVPRDLPYTVASEHYRRDEPKGSAQLYRVKESDAVYANMLPSSAKNNHEDVYADYESVDTPLVERRKNWFQRQLNRMGSSRSSSTAYSSGLFRAGGRVRNTSLSGNIYSTTNETGLHLTVPNQKSVNYDRVLIRKSGRAQLNKAIVRQATTKLNGSAIPPSLKNRPRIPTPDVTREMMDGHRNSVFPSAPPISPPVSPTPLDKDNLQQSISTDLDHSRSFTPPPDMPTVVKVLLPIKEQDVPMVVTTTASSGVSNTQHLAKAVFTNVSLPVQLNHLTLSPAQLAVMASIPGIGPIEKEGLSITELDATGDLSDRKSSVSSSSSGNNNTNHTTKRGEVYV</sequence>
<feature type="compositionally biased region" description="Polar residues" evidence="6">
    <location>
        <begin position="56"/>
        <end position="65"/>
    </location>
</feature>
<feature type="domain" description="DH" evidence="8">
    <location>
        <begin position="175"/>
        <end position="358"/>
    </location>
</feature>
<comment type="caution">
    <text evidence="9">The sequence shown here is derived from an EMBL/GenBank/DDBJ whole genome shotgun (WGS) entry which is preliminary data.</text>
</comment>
<dbReference type="InterPro" id="IPR000615">
    <property type="entry name" value="Bestrophin"/>
</dbReference>
<dbReference type="Pfam" id="PF00621">
    <property type="entry name" value="RhoGEF"/>
    <property type="match status" value="1"/>
</dbReference>
<evidence type="ECO:0000313" key="9">
    <source>
        <dbReference type="EMBL" id="CAB3367264.1"/>
    </source>
</evidence>
<feature type="region of interest" description="Disordered" evidence="6">
    <location>
        <begin position="1213"/>
        <end position="1241"/>
    </location>
</feature>
<dbReference type="OrthoDB" id="201595at2759"/>
<dbReference type="InterPro" id="IPR011993">
    <property type="entry name" value="PH-like_dom_sf"/>
</dbReference>
<feature type="compositionally biased region" description="Pro residues" evidence="6">
    <location>
        <begin position="542"/>
        <end position="554"/>
    </location>
</feature>
<keyword evidence="4" id="KW-0472">Membrane</keyword>
<dbReference type="SUPFAM" id="SSF50729">
    <property type="entry name" value="PH domain-like"/>
    <property type="match status" value="1"/>
</dbReference>
<evidence type="ECO:0000256" key="1">
    <source>
        <dbReference type="ARBA" id="ARBA00004370"/>
    </source>
</evidence>
<dbReference type="SMART" id="SM00325">
    <property type="entry name" value="RhoGEF"/>
    <property type="match status" value="1"/>
</dbReference>
<proteinExistence type="inferred from homology"/>
<dbReference type="GO" id="GO:0016020">
    <property type="term" value="C:membrane"/>
    <property type="evidence" value="ECO:0007669"/>
    <property type="project" value="UniProtKB-SubCell"/>
</dbReference>
<dbReference type="GO" id="GO:0005254">
    <property type="term" value="F:chloride channel activity"/>
    <property type="evidence" value="ECO:0007669"/>
    <property type="project" value="InterPro"/>
</dbReference>
<name>A0A8S1CPL9_9INSE</name>
<dbReference type="PANTHER" id="PTHR10736:SF11">
    <property type="entry name" value="BESTROPHIN 2"/>
    <property type="match status" value="1"/>
</dbReference>
<feature type="compositionally biased region" description="Basic residues" evidence="6">
    <location>
        <begin position="1"/>
        <end position="12"/>
    </location>
</feature>
<dbReference type="InterPro" id="IPR001849">
    <property type="entry name" value="PH_domain"/>
</dbReference>
<feature type="compositionally biased region" description="Basic and acidic residues" evidence="6">
    <location>
        <begin position="13"/>
        <end position="25"/>
    </location>
</feature>
<dbReference type="Gene3D" id="2.30.29.30">
    <property type="entry name" value="Pleckstrin-homology domain (PH domain)/Phosphotyrosine-binding domain (PTB)"/>
    <property type="match status" value="1"/>
</dbReference>
<evidence type="ECO:0008006" key="11">
    <source>
        <dbReference type="Google" id="ProtNLM"/>
    </source>
</evidence>
<evidence type="ECO:0000259" key="8">
    <source>
        <dbReference type="PROSITE" id="PS50010"/>
    </source>
</evidence>
<dbReference type="PROSITE" id="PS50010">
    <property type="entry name" value="DH_2"/>
    <property type="match status" value="1"/>
</dbReference>
<dbReference type="Proteomes" id="UP000494165">
    <property type="component" value="Unassembled WGS sequence"/>
</dbReference>
<feature type="region of interest" description="Disordered" evidence="6">
    <location>
        <begin position="502"/>
        <end position="554"/>
    </location>
</feature>
<feature type="compositionally biased region" description="Basic and acidic residues" evidence="6">
    <location>
        <begin position="68"/>
        <end position="77"/>
    </location>
</feature>
<dbReference type="InterPro" id="IPR035899">
    <property type="entry name" value="DBL_dom_sf"/>
</dbReference>
<dbReference type="SUPFAM" id="SSF48065">
    <property type="entry name" value="DBL homology domain (DH-domain)"/>
    <property type="match status" value="1"/>
</dbReference>
<feature type="domain" description="PH" evidence="7">
    <location>
        <begin position="392"/>
        <end position="493"/>
    </location>
</feature>
<evidence type="ECO:0000256" key="4">
    <source>
        <dbReference type="ARBA" id="ARBA00023136"/>
    </source>
</evidence>
<evidence type="ECO:0000256" key="5">
    <source>
        <dbReference type="ARBA" id="ARBA00034769"/>
    </source>
</evidence>
<reference evidence="9 10" key="1">
    <citation type="submission" date="2020-04" db="EMBL/GenBank/DDBJ databases">
        <authorList>
            <person name="Alioto T."/>
            <person name="Alioto T."/>
            <person name="Gomez Garrido J."/>
        </authorList>
    </citation>
    <scope>NUCLEOTIDE SEQUENCE [LARGE SCALE GENOMIC DNA]</scope>
</reference>
<dbReference type="Pfam" id="PF01062">
    <property type="entry name" value="Bestrophin"/>
    <property type="match status" value="1"/>
</dbReference>
<dbReference type="GO" id="GO:0005085">
    <property type="term" value="F:guanyl-nucleotide exchange factor activity"/>
    <property type="evidence" value="ECO:0007669"/>
    <property type="project" value="InterPro"/>
</dbReference>
<evidence type="ECO:0000313" key="10">
    <source>
        <dbReference type="Proteomes" id="UP000494165"/>
    </source>
</evidence>
<keyword evidence="3" id="KW-1133">Transmembrane helix</keyword>
<dbReference type="AlphaFoldDB" id="A0A8S1CPL9"/>
<evidence type="ECO:0000256" key="6">
    <source>
        <dbReference type="SAM" id="MobiDB-lite"/>
    </source>
</evidence>
<comment type="similarity">
    <text evidence="5">Belongs to the anion channel-forming bestrophin (TC 1.A.46) family. Calcium-sensitive chloride channel subfamily.</text>
</comment>
<dbReference type="PROSITE" id="PS50003">
    <property type="entry name" value="PH_DOMAIN"/>
    <property type="match status" value="1"/>
</dbReference>
<feature type="region of interest" description="Disordered" evidence="6">
    <location>
        <begin position="1"/>
        <end position="80"/>
    </location>
</feature>
<dbReference type="PANTHER" id="PTHR10736">
    <property type="entry name" value="BESTROPHIN"/>
    <property type="match status" value="1"/>
</dbReference>